<reference evidence="1" key="1">
    <citation type="submission" date="2020-12" db="EMBL/GenBank/DDBJ databases">
        <title>Oil enriched cultivation method for isolating marine PHA-producing bacteria.</title>
        <authorList>
            <person name="Zheng W."/>
            <person name="Yu S."/>
            <person name="Huang Y."/>
        </authorList>
    </citation>
    <scope>NUCLEOTIDE SEQUENCE</scope>
    <source>
        <strain evidence="1">SY-2-12</strain>
    </source>
</reference>
<dbReference type="AlphaFoldDB" id="A0A939EGR6"/>
<evidence type="ECO:0000313" key="2">
    <source>
        <dbReference type="Proteomes" id="UP000664096"/>
    </source>
</evidence>
<dbReference type="Proteomes" id="UP000664096">
    <property type="component" value="Unassembled WGS sequence"/>
</dbReference>
<gene>
    <name evidence="1" type="ORF">JF539_17600</name>
</gene>
<protein>
    <submittedName>
        <fullName evidence="1">Uncharacterized protein</fullName>
    </submittedName>
</protein>
<name>A0A939EGR6_9HYPH</name>
<accession>A0A939EGR6</accession>
<dbReference type="EMBL" id="JAEKJZ010000003">
    <property type="protein sequence ID" value="MBN9672172.1"/>
    <property type="molecule type" value="Genomic_DNA"/>
</dbReference>
<dbReference type="RefSeq" id="WP_207141998.1">
    <property type="nucleotide sequence ID" value="NZ_JAEKJZ010000003.1"/>
</dbReference>
<evidence type="ECO:0000313" key="1">
    <source>
        <dbReference type="EMBL" id="MBN9672172.1"/>
    </source>
</evidence>
<comment type="caution">
    <text evidence="1">The sequence shown here is derived from an EMBL/GenBank/DDBJ whole genome shotgun (WGS) entry which is preliminary data.</text>
</comment>
<proteinExistence type="predicted"/>
<organism evidence="1 2">
    <name type="scientific">Roseibium aggregatum</name>
    <dbReference type="NCBI Taxonomy" id="187304"/>
    <lineage>
        <taxon>Bacteria</taxon>
        <taxon>Pseudomonadati</taxon>
        <taxon>Pseudomonadota</taxon>
        <taxon>Alphaproteobacteria</taxon>
        <taxon>Hyphomicrobiales</taxon>
        <taxon>Stappiaceae</taxon>
        <taxon>Roseibium</taxon>
    </lineage>
</organism>
<sequence length="745" mass="82916">MSAFYHFHWVRKGGGDNLVVVTTLREFKRQDLISIIDRDILSGSPYPDSLIVIAPSDAAVQMKKSLKQMIELEALLRLPATIPVVLVSFDAQGRLSAPRASVLRGTIKLEKEDFENILSAGILCLVKTREAVLVAPHAHHFVHPRRRHSRGFLRAANALIQGEEIGFLALVLLRYLGNADLKIWIDSSSIASLVYAACALKSRLTGSPPSIQIESFSSYDGVDRLSVQDPNGELVLISATASGSLPQKVMEKTRLPDARVITLFSTAKRVVGTVVFDAREIITDLDPLIFEVFEEIQCPWCREGSRTITFVGDQFLADAATITAYTLVQSDASPLLRKTLGRYRGRNAFSLRSDADRAVHRLHVDLSKTLFDRDRREEIRTVIRRYAPASTTHILPSRGTDSETLAGIVADEITALGLKRPEVLNPFQPDDATSDRRGVMVVAASIGSGQSFQDASRDLRNSFKNLPRTYLVGLNKHSVAEHQPILLKDLEHNNTAPKHVLCTVDQMSFPHPNQFSAWKKELEFWRKLRLDLSVTFPSAEVVTTIDKRIEILSREIFGDEFLLPDSHKQPLRLRPSFAFWNEAYGDEITQGDVFATIASILENCRKQAKSRHLSPPLAQSPFHMNVLSSENFTRFNDGIIQGCLLRAAFPHELSFAHAVTANHSAKISHLIIKMLEHHADSQGEACLEFLIALATRRMSLAAADLKRIANHPVENLPDILTVVLPYAVDEVPEDLLDKANISTPS</sequence>